<reference evidence="2" key="1">
    <citation type="journal article" date="2020" name="Stud. Mycol.">
        <title>101 Dothideomycetes genomes: a test case for predicting lifestyles and emergence of pathogens.</title>
        <authorList>
            <person name="Haridas S."/>
            <person name="Albert R."/>
            <person name="Binder M."/>
            <person name="Bloem J."/>
            <person name="Labutti K."/>
            <person name="Salamov A."/>
            <person name="Andreopoulos B."/>
            <person name="Baker S."/>
            <person name="Barry K."/>
            <person name="Bills G."/>
            <person name="Bluhm B."/>
            <person name="Cannon C."/>
            <person name="Castanera R."/>
            <person name="Culley D."/>
            <person name="Daum C."/>
            <person name="Ezra D."/>
            <person name="Gonzalez J."/>
            <person name="Henrissat B."/>
            <person name="Kuo A."/>
            <person name="Liang C."/>
            <person name="Lipzen A."/>
            <person name="Lutzoni F."/>
            <person name="Magnuson J."/>
            <person name="Mondo S."/>
            <person name="Nolan M."/>
            <person name="Ohm R."/>
            <person name="Pangilinan J."/>
            <person name="Park H.-J."/>
            <person name="Ramirez L."/>
            <person name="Alfaro M."/>
            <person name="Sun H."/>
            <person name="Tritt A."/>
            <person name="Yoshinaga Y."/>
            <person name="Zwiers L.-H."/>
            <person name="Turgeon B."/>
            <person name="Goodwin S."/>
            <person name="Spatafora J."/>
            <person name="Crous P."/>
            <person name="Grigoriev I."/>
        </authorList>
    </citation>
    <scope>NUCLEOTIDE SEQUENCE</scope>
    <source>
        <strain evidence="2">CBS 175.79</strain>
    </source>
</reference>
<dbReference type="PANTHER" id="PTHR41773">
    <property type="entry name" value="GTP PYROPHOSPHATASE-RELATED"/>
    <property type="match status" value="1"/>
</dbReference>
<dbReference type="GeneID" id="54291494"/>
<name>A0A6A5XGD6_9PLEO</name>
<accession>A0A6A5XGD6</accession>
<feature type="compositionally biased region" description="Basic and acidic residues" evidence="1">
    <location>
        <begin position="306"/>
        <end position="327"/>
    </location>
</feature>
<proteinExistence type="predicted"/>
<dbReference type="RefSeq" id="XP_033380236.1">
    <property type="nucleotide sequence ID" value="XM_033534097.1"/>
</dbReference>
<dbReference type="InterPro" id="IPR043519">
    <property type="entry name" value="NT_sf"/>
</dbReference>
<dbReference type="Gene3D" id="3.30.460.10">
    <property type="entry name" value="Beta Polymerase, domain 2"/>
    <property type="match status" value="1"/>
</dbReference>
<feature type="region of interest" description="Disordered" evidence="1">
    <location>
        <begin position="306"/>
        <end position="328"/>
    </location>
</feature>
<sequence length="356" mass="40137">MVSIPNSSLCYQNVRVFLEEYKKTETQKLFKDFADITRQKCEELLKSMNIKGVVQSRSKGYDSLEVKLNGMIKSPEFMKWFAGIDNGGDLHLSGDLFNVGKEHNVSGDGKDNIDKHGERDAGECGKRGRSIYEHPDLGDLAGIRIGLFFPGDVVKFAEAINEIFNVSHNFGTVIDTTRSAVESRNRDIQIHGNGRWISQSPGQDVHYWEHYGYKSWQVVVGWKQPLPKDVELIETTLAQSEVFGPLRIEIQVGTVVTQAWAEVQHSIIYKSSNDIQATTTMKRMIDAINGLAITIDIMLTELERSQAQAEKEAEERRESEKRFHQDRLMNACKTGDVQTVKRRLEDGVVVNATGEG</sequence>
<evidence type="ECO:0000313" key="3">
    <source>
        <dbReference type="Proteomes" id="UP000799778"/>
    </source>
</evidence>
<dbReference type="EMBL" id="ML978073">
    <property type="protein sequence ID" value="KAF2011897.1"/>
    <property type="molecule type" value="Genomic_DNA"/>
</dbReference>
<dbReference type="Proteomes" id="UP000799778">
    <property type="component" value="Unassembled WGS sequence"/>
</dbReference>
<organism evidence="2 3">
    <name type="scientific">Aaosphaeria arxii CBS 175.79</name>
    <dbReference type="NCBI Taxonomy" id="1450172"/>
    <lineage>
        <taxon>Eukaryota</taxon>
        <taxon>Fungi</taxon>
        <taxon>Dikarya</taxon>
        <taxon>Ascomycota</taxon>
        <taxon>Pezizomycotina</taxon>
        <taxon>Dothideomycetes</taxon>
        <taxon>Pleosporomycetidae</taxon>
        <taxon>Pleosporales</taxon>
        <taxon>Pleosporales incertae sedis</taxon>
        <taxon>Aaosphaeria</taxon>
    </lineage>
</organism>
<gene>
    <name evidence="2" type="ORF">BU24DRAFT_495008</name>
</gene>
<dbReference type="AlphaFoldDB" id="A0A6A5XGD6"/>
<evidence type="ECO:0000256" key="1">
    <source>
        <dbReference type="SAM" id="MobiDB-lite"/>
    </source>
</evidence>
<evidence type="ECO:0000313" key="2">
    <source>
        <dbReference type="EMBL" id="KAF2011897.1"/>
    </source>
</evidence>
<keyword evidence="3" id="KW-1185">Reference proteome</keyword>
<dbReference type="SUPFAM" id="SSF81301">
    <property type="entry name" value="Nucleotidyltransferase"/>
    <property type="match status" value="1"/>
</dbReference>
<dbReference type="OrthoDB" id="4719016at2759"/>
<protein>
    <submittedName>
        <fullName evidence="2">Uncharacterized protein</fullName>
    </submittedName>
</protein>
<dbReference type="PANTHER" id="PTHR41773:SF1">
    <property type="entry name" value="RELA_SPOT DOMAIN-CONTAINING PROTEIN"/>
    <property type="match status" value="1"/>
</dbReference>